<evidence type="ECO:0000313" key="3">
    <source>
        <dbReference type="Proteomes" id="UP000076276"/>
    </source>
</evidence>
<protein>
    <submittedName>
        <fullName evidence="2">Zn-dependent hydrolase</fullName>
    </submittedName>
</protein>
<dbReference type="InterPro" id="IPR036866">
    <property type="entry name" value="RibonucZ/Hydroxyglut_hydro"/>
</dbReference>
<keyword evidence="3" id="KW-1185">Reference proteome</keyword>
<dbReference type="GO" id="GO:0070290">
    <property type="term" value="F:N-acylphosphatidylethanolamine-specific phospholipase D activity"/>
    <property type="evidence" value="ECO:0007669"/>
    <property type="project" value="InterPro"/>
</dbReference>
<dbReference type="OrthoDB" id="9805728at2"/>
<feature type="domain" description="Metallo-beta-lactamase" evidence="1">
    <location>
        <begin position="115"/>
        <end position="309"/>
    </location>
</feature>
<dbReference type="EMBL" id="LUAW01000012">
    <property type="protein sequence ID" value="KYQ73008.1"/>
    <property type="molecule type" value="Genomic_DNA"/>
</dbReference>
<dbReference type="InterPro" id="IPR024884">
    <property type="entry name" value="NAPE-PLD"/>
</dbReference>
<dbReference type="PIRSF" id="PIRSF038896">
    <property type="entry name" value="NAPE-PLD"/>
    <property type="match status" value="1"/>
</dbReference>
<dbReference type="PANTHER" id="PTHR15032">
    <property type="entry name" value="N-ACYL-PHOSPHATIDYLETHANOLAMINE-HYDROLYZING PHOSPHOLIPASE D"/>
    <property type="match status" value="1"/>
</dbReference>
<evidence type="ECO:0000313" key="2">
    <source>
        <dbReference type="EMBL" id="KYQ73008.1"/>
    </source>
</evidence>
<dbReference type="Pfam" id="PF12706">
    <property type="entry name" value="Lactamase_B_2"/>
    <property type="match status" value="1"/>
</dbReference>
<dbReference type="PANTHER" id="PTHR15032:SF4">
    <property type="entry name" value="N-ACYL-PHOSPHATIDYLETHANOLAMINE-HYDROLYZING PHOSPHOLIPASE D"/>
    <property type="match status" value="1"/>
</dbReference>
<proteinExistence type="predicted"/>
<dbReference type="GO" id="GO:0005737">
    <property type="term" value="C:cytoplasm"/>
    <property type="evidence" value="ECO:0007669"/>
    <property type="project" value="TreeGrafter"/>
</dbReference>
<keyword evidence="2" id="KW-0378">Hydrolase</keyword>
<reference evidence="2 3" key="1">
    <citation type="submission" date="2016-03" db="EMBL/GenBank/DDBJ databases">
        <title>Acinetobacter genomospecies 28 strain ANC 4149.</title>
        <authorList>
            <person name="Radolfova-Krizova L."/>
            <person name="Nemec A."/>
        </authorList>
    </citation>
    <scope>NUCLEOTIDE SEQUENCE [LARGE SCALE GENOMIC DNA]</scope>
    <source>
        <strain evidence="2 3">ANC 4149</strain>
    </source>
</reference>
<organism evidence="2 3">
    <name type="scientific">Acinetobacter pragensis</name>
    <dbReference type="NCBI Taxonomy" id="1806892"/>
    <lineage>
        <taxon>Bacteria</taxon>
        <taxon>Pseudomonadati</taxon>
        <taxon>Pseudomonadota</taxon>
        <taxon>Gammaproteobacteria</taxon>
        <taxon>Moraxellales</taxon>
        <taxon>Moraxellaceae</taxon>
        <taxon>Acinetobacter</taxon>
    </lineage>
</organism>
<comment type="caution">
    <text evidence="2">The sequence shown here is derived from an EMBL/GenBank/DDBJ whole genome shotgun (WGS) entry which is preliminary data.</text>
</comment>
<dbReference type="Gene3D" id="3.60.15.10">
    <property type="entry name" value="Ribonuclease Z/Hydroxyacylglutathione hydrolase-like"/>
    <property type="match status" value="1"/>
</dbReference>
<dbReference type="InterPro" id="IPR001279">
    <property type="entry name" value="Metallo-B-lactamas"/>
</dbReference>
<dbReference type="SUPFAM" id="SSF56281">
    <property type="entry name" value="Metallo-hydrolase/oxidoreductase"/>
    <property type="match status" value="1"/>
</dbReference>
<dbReference type="STRING" id="1806892.AZH43_01565"/>
<gene>
    <name evidence="2" type="ORF">AZH43_01565</name>
</gene>
<evidence type="ECO:0000259" key="1">
    <source>
        <dbReference type="Pfam" id="PF12706"/>
    </source>
</evidence>
<dbReference type="GO" id="GO:0008270">
    <property type="term" value="F:zinc ion binding"/>
    <property type="evidence" value="ECO:0007669"/>
    <property type="project" value="InterPro"/>
</dbReference>
<dbReference type="Proteomes" id="UP000076276">
    <property type="component" value="Unassembled WGS sequence"/>
</dbReference>
<dbReference type="RefSeq" id="WP_067666865.1">
    <property type="nucleotide sequence ID" value="NZ_CBCSIK010000005.1"/>
</dbReference>
<accession>A0A151Y4Q2</accession>
<dbReference type="AlphaFoldDB" id="A0A151Y4Q2"/>
<name>A0A151Y4Q2_9GAMM</name>
<sequence>MKHESEQKHFQLPAEACWSHTWRQPVFDFLASEHFNGEHFFNALRPPESHKRSNFIKWMLKRRSSTWHVDRKQEYQQFAHASRSLPQNRPNAKLDDWQVWFVGHATVLIQIGPYNLLTDPVWAEYAGPSQGRGPRRACPAGIALEELPDIHAVLLSHNHYDHMDLNTLNWLHERFAMPIYTGLGNSYYLPDQFQVYELDWWQSALLGDLKLIYTPAQHGSGRGLRDQNRALWGGFSVLNGTDHCFFAGDTGYSPHFKEIYAKFGAPRIALLPIGAYEPRLLMRYLHMNPDEAFQAHKDLHAKCSLAIHYRTFQLTDESREQPEEDLQKARSKSSKLMSPFICIREGKRLTV</sequence>